<dbReference type="EMBL" id="JAMZIH010004105">
    <property type="protein sequence ID" value="KAJ1676439.1"/>
    <property type="molecule type" value="Genomic_DNA"/>
</dbReference>
<protein>
    <submittedName>
        <fullName evidence="1">Uncharacterized protein</fullName>
    </submittedName>
</protein>
<comment type="caution">
    <text evidence="1">The sequence shown here is derived from an EMBL/GenBank/DDBJ whole genome shotgun (WGS) entry which is preliminary data.</text>
</comment>
<reference evidence="1" key="1">
    <citation type="submission" date="2022-06" db="EMBL/GenBank/DDBJ databases">
        <title>Phylogenomic reconstructions and comparative analyses of Kickxellomycotina fungi.</title>
        <authorList>
            <person name="Reynolds N.K."/>
            <person name="Stajich J.E."/>
            <person name="Barry K."/>
            <person name="Grigoriev I.V."/>
            <person name="Crous P."/>
            <person name="Smith M.E."/>
        </authorList>
    </citation>
    <scope>NUCLEOTIDE SEQUENCE</scope>
    <source>
        <strain evidence="1">RSA 2271</strain>
    </source>
</reference>
<dbReference type="Proteomes" id="UP001145114">
    <property type="component" value="Unassembled WGS sequence"/>
</dbReference>
<proteinExistence type="predicted"/>
<sequence length="116" mass="13128">MASRGSPSELRIYDLLSRRYSGKAGLSSTALDSRFRSEVLGSRYFYERLGVKQVLDGHHGCVNALAWNEDGSMFVSGSDDRRLCIWQYPVTNSQPEEVEDEDEDEDEDEEDEATTP</sequence>
<evidence type="ECO:0000313" key="1">
    <source>
        <dbReference type="EMBL" id="KAJ1676439.1"/>
    </source>
</evidence>
<gene>
    <name evidence="1" type="ORF">EV182_008189</name>
</gene>
<name>A0ACC1HIT7_9FUNG</name>
<organism evidence="1 2">
    <name type="scientific">Spiromyces aspiralis</name>
    <dbReference type="NCBI Taxonomy" id="68401"/>
    <lineage>
        <taxon>Eukaryota</taxon>
        <taxon>Fungi</taxon>
        <taxon>Fungi incertae sedis</taxon>
        <taxon>Zoopagomycota</taxon>
        <taxon>Kickxellomycotina</taxon>
        <taxon>Kickxellomycetes</taxon>
        <taxon>Kickxellales</taxon>
        <taxon>Kickxellaceae</taxon>
        <taxon>Spiromyces</taxon>
    </lineage>
</organism>
<evidence type="ECO:0000313" key="2">
    <source>
        <dbReference type="Proteomes" id="UP001145114"/>
    </source>
</evidence>
<keyword evidence="2" id="KW-1185">Reference proteome</keyword>
<feature type="non-terminal residue" evidence="1">
    <location>
        <position position="116"/>
    </location>
</feature>
<accession>A0ACC1HIT7</accession>